<dbReference type="EMBL" id="JARRAG010000001">
    <property type="protein sequence ID" value="MDG3002162.1"/>
    <property type="molecule type" value="Genomic_DNA"/>
</dbReference>
<dbReference type="SUPFAM" id="SSF55874">
    <property type="entry name" value="ATPase domain of HSP90 chaperone/DNA topoisomerase II/histidine kinase"/>
    <property type="match status" value="1"/>
</dbReference>
<dbReference type="InterPro" id="IPR005467">
    <property type="entry name" value="His_kinase_dom"/>
</dbReference>
<dbReference type="PANTHER" id="PTHR42878">
    <property type="entry name" value="TWO-COMPONENT HISTIDINE KINASE"/>
    <property type="match status" value="1"/>
</dbReference>
<dbReference type="SUPFAM" id="SSF47384">
    <property type="entry name" value="Homodimeric domain of signal transducing histidine kinase"/>
    <property type="match status" value="1"/>
</dbReference>
<gene>
    <name evidence="7" type="ORF">PZE19_00025</name>
</gene>
<keyword evidence="3" id="KW-0597">Phosphoprotein</keyword>
<dbReference type="InterPro" id="IPR004358">
    <property type="entry name" value="Sig_transdc_His_kin-like_C"/>
</dbReference>
<dbReference type="Pfam" id="PF01590">
    <property type="entry name" value="GAF"/>
    <property type="match status" value="1"/>
</dbReference>
<dbReference type="Gene3D" id="3.30.450.40">
    <property type="match status" value="1"/>
</dbReference>
<comment type="catalytic activity">
    <reaction evidence="1">
        <text>ATP + protein L-histidine = ADP + protein N-phospho-L-histidine.</text>
        <dbReference type="EC" id="2.7.13.3"/>
    </reaction>
</comment>
<dbReference type="Gene3D" id="1.10.287.130">
    <property type="match status" value="1"/>
</dbReference>
<sequence>MSEDFSDDIAAVGRIESVARILEVVGRTTGLGFSAVARVTESRWIACAVRDEIAFGLQPGGELVVDTTICDEIRRSGELVVIEDADADERYDRHPTPKRYGFRSYISVPIVLPDGRFFGTLCAIDPRPAQLKKPETIEMFRLFAGLIALHLESELRLMASEKALLDEREASQLREQFIAVLGHDLRNPLGSIRAGAFLLSQLPKGPQSDEVRGRIDRSVGRMSALIDDVLDFARGRLGGGLPLIRRQEEGLDEILNQVVMELESAWPRRVVLREIQVGRPVFCNGGRLAQMLSNLLANALAHGDPDSPIRVRAGASTDAFEIAVANRGPTIPPEIRERLFQPFFRGGGEAGQEGLGLGLYIASEIARGHQGVLEVASTAGETCFTFRMPLAGR</sequence>
<dbReference type="PANTHER" id="PTHR42878:SF13">
    <property type="entry name" value="HISTIDINE KINASE"/>
    <property type="match status" value="1"/>
</dbReference>
<dbReference type="PROSITE" id="PS50109">
    <property type="entry name" value="HIS_KIN"/>
    <property type="match status" value="1"/>
</dbReference>
<dbReference type="SMART" id="SM00387">
    <property type="entry name" value="HATPase_c"/>
    <property type="match status" value="1"/>
</dbReference>
<evidence type="ECO:0000256" key="4">
    <source>
        <dbReference type="ARBA" id="ARBA00022679"/>
    </source>
</evidence>
<evidence type="ECO:0000259" key="6">
    <source>
        <dbReference type="PROSITE" id="PS50109"/>
    </source>
</evidence>
<comment type="caution">
    <text evidence="7">The sequence shown here is derived from an EMBL/GenBank/DDBJ whole genome shotgun (WGS) entry which is preliminary data.</text>
</comment>
<dbReference type="SMART" id="SM00388">
    <property type="entry name" value="HisKA"/>
    <property type="match status" value="1"/>
</dbReference>
<accession>A0ABT6F3U1</accession>
<dbReference type="RefSeq" id="WP_277858529.1">
    <property type="nucleotide sequence ID" value="NZ_JARRAG010000001.1"/>
</dbReference>
<proteinExistence type="predicted"/>
<dbReference type="CDD" id="cd00082">
    <property type="entry name" value="HisKA"/>
    <property type="match status" value="1"/>
</dbReference>
<keyword evidence="5 7" id="KW-0418">Kinase</keyword>
<dbReference type="EC" id="2.7.13.3" evidence="2"/>
<evidence type="ECO:0000256" key="3">
    <source>
        <dbReference type="ARBA" id="ARBA00022553"/>
    </source>
</evidence>
<dbReference type="InterPro" id="IPR050351">
    <property type="entry name" value="BphY/WalK/GraS-like"/>
</dbReference>
<evidence type="ECO:0000256" key="1">
    <source>
        <dbReference type="ARBA" id="ARBA00000085"/>
    </source>
</evidence>
<dbReference type="InterPro" id="IPR003594">
    <property type="entry name" value="HATPase_dom"/>
</dbReference>
<dbReference type="SMART" id="SM00065">
    <property type="entry name" value="GAF"/>
    <property type="match status" value="1"/>
</dbReference>
<protein>
    <recommendedName>
        <fullName evidence="2">histidine kinase</fullName>
        <ecNumber evidence="2">2.7.13.3</ecNumber>
    </recommendedName>
</protein>
<dbReference type="InterPro" id="IPR036890">
    <property type="entry name" value="HATPase_C_sf"/>
</dbReference>
<keyword evidence="4" id="KW-0808">Transferase</keyword>
<evidence type="ECO:0000256" key="5">
    <source>
        <dbReference type="ARBA" id="ARBA00022777"/>
    </source>
</evidence>
<dbReference type="Pfam" id="PF00512">
    <property type="entry name" value="HisKA"/>
    <property type="match status" value="1"/>
</dbReference>
<keyword evidence="8" id="KW-1185">Reference proteome</keyword>
<name>A0ABT6F3U1_9BACT</name>
<evidence type="ECO:0000313" key="8">
    <source>
        <dbReference type="Proteomes" id="UP001216907"/>
    </source>
</evidence>
<organism evidence="7 8">
    <name type="scientific">Paludisphaera mucosa</name>
    <dbReference type="NCBI Taxonomy" id="3030827"/>
    <lineage>
        <taxon>Bacteria</taxon>
        <taxon>Pseudomonadati</taxon>
        <taxon>Planctomycetota</taxon>
        <taxon>Planctomycetia</taxon>
        <taxon>Isosphaerales</taxon>
        <taxon>Isosphaeraceae</taxon>
        <taxon>Paludisphaera</taxon>
    </lineage>
</organism>
<evidence type="ECO:0000313" key="7">
    <source>
        <dbReference type="EMBL" id="MDG3002162.1"/>
    </source>
</evidence>
<dbReference type="SUPFAM" id="SSF55781">
    <property type="entry name" value="GAF domain-like"/>
    <property type="match status" value="1"/>
</dbReference>
<dbReference type="Gene3D" id="3.30.565.10">
    <property type="entry name" value="Histidine kinase-like ATPase, C-terminal domain"/>
    <property type="match status" value="1"/>
</dbReference>
<dbReference type="Pfam" id="PF02518">
    <property type="entry name" value="HATPase_c"/>
    <property type="match status" value="1"/>
</dbReference>
<dbReference type="InterPro" id="IPR036097">
    <property type="entry name" value="HisK_dim/P_sf"/>
</dbReference>
<dbReference type="GO" id="GO:0016301">
    <property type="term" value="F:kinase activity"/>
    <property type="evidence" value="ECO:0007669"/>
    <property type="project" value="UniProtKB-KW"/>
</dbReference>
<dbReference type="InterPro" id="IPR003661">
    <property type="entry name" value="HisK_dim/P_dom"/>
</dbReference>
<reference evidence="7 8" key="1">
    <citation type="submission" date="2023-03" db="EMBL/GenBank/DDBJ databases">
        <title>Paludisphaera mucosa sp. nov. a novel planctomycete from northern fen.</title>
        <authorList>
            <person name="Ivanova A."/>
        </authorList>
    </citation>
    <scope>NUCLEOTIDE SEQUENCE [LARGE SCALE GENOMIC DNA]</scope>
    <source>
        <strain evidence="7 8">Pla2</strain>
    </source>
</reference>
<dbReference type="InterPro" id="IPR003018">
    <property type="entry name" value="GAF"/>
</dbReference>
<feature type="domain" description="Histidine kinase" evidence="6">
    <location>
        <begin position="180"/>
        <end position="392"/>
    </location>
</feature>
<dbReference type="Proteomes" id="UP001216907">
    <property type="component" value="Unassembled WGS sequence"/>
</dbReference>
<dbReference type="InterPro" id="IPR029016">
    <property type="entry name" value="GAF-like_dom_sf"/>
</dbReference>
<dbReference type="PRINTS" id="PR00344">
    <property type="entry name" value="BCTRLSENSOR"/>
</dbReference>
<evidence type="ECO:0000256" key="2">
    <source>
        <dbReference type="ARBA" id="ARBA00012438"/>
    </source>
</evidence>